<feature type="binding site" evidence="4">
    <location>
        <position position="203"/>
    </location>
    <ligand>
        <name>Zn(2+)</name>
        <dbReference type="ChEBI" id="CHEBI:29105"/>
        <label>1</label>
        <note>catalytic</note>
    </ligand>
</feature>
<dbReference type="GO" id="GO:0019253">
    <property type="term" value="P:reductive pentose-phosphate cycle"/>
    <property type="evidence" value="ECO:0007669"/>
    <property type="project" value="UniProtKB-UniPathway"/>
</dbReference>
<dbReference type="Gene3D" id="3.20.20.70">
    <property type="entry name" value="Aldolase class I"/>
    <property type="match status" value="1"/>
</dbReference>
<feature type="binding site" evidence="4">
    <location>
        <position position="174"/>
    </location>
    <ligand>
        <name>Zn(2+)</name>
        <dbReference type="ChEBI" id="CHEBI:29105"/>
        <label>1</label>
        <note>catalytic</note>
    </ligand>
</feature>
<keyword evidence="6" id="KW-1185">Reference proteome</keyword>
<dbReference type="PROSITE" id="PS00602">
    <property type="entry name" value="ALDOLASE_CLASS_II_1"/>
    <property type="match status" value="1"/>
</dbReference>
<dbReference type="PANTHER" id="PTHR30304">
    <property type="entry name" value="D-TAGATOSE-1,6-BISPHOSPHATE ALDOLASE"/>
    <property type="match status" value="1"/>
</dbReference>
<dbReference type="InterPro" id="IPR013785">
    <property type="entry name" value="Aldolase_TIM"/>
</dbReference>
<organism evidence="5 6">
    <name type="scientific">Flavimaricola marinus</name>
    <dbReference type="NCBI Taxonomy" id="1819565"/>
    <lineage>
        <taxon>Bacteria</taxon>
        <taxon>Pseudomonadati</taxon>
        <taxon>Pseudomonadota</taxon>
        <taxon>Alphaproteobacteria</taxon>
        <taxon>Rhodobacterales</taxon>
        <taxon>Paracoccaceae</taxon>
        <taxon>Flavimaricola</taxon>
    </lineage>
</organism>
<feature type="binding site" evidence="4">
    <location>
        <position position="104"/>
    </location>
    <ligand>
        <name>Zn(2+)</name>
        <dbReference type="ChEBI" id="CHEBI:29105"/>
        <label>2</label>
    </ligand>
</feature>
<dbReference type="RefSeq" id="WP_093991798.1">
    <property type="nucleotide sequence ID" value="NZ_FXZK01000002.1"/>
</dbReference>
<dbReference type="Proteomes" id="UP000201613">
    <property type="component" value="Unassembled WGS sequence"/>
</dbReference>
<dbReference type="OrthoDB" id="9803995at2"/>
<dbReference type="AlphaFoldDB" id="A0A238LDC9"/>
<proteinExistence type="predicted"/>
<evidence type="ECO:0000313" key="6">
    <source>
        <dbReference type="Proteomes" id="UP000201613"/>
    </source>
</evidence>
<gene>
    <name evidence="5" type="primary">fba</name>
    <name evidence="5" type="ORF">LOM8899_01758</name>
</gene>
<dbReference type="GO" id="GO:0008270">
    <property type="term" value="F:zinc ion binding"/>
    <property type="evidence" value="ECO:0007669"/>
    <property type="project" value="InterPro"/>
</dbReference>
<dbReference type="SUPFAM" id="SSF51569">
    <property type="entry name" value="Aldolase"/>
    <property type="match status" value="1"/>
</dbReference>
<keyword evidence="2" id="KW-0113">Calvin cycle</keyword>
<dbReference type="GO" id="GO:0004332">
    <property type="term" value="F:fructose-bisphosphate aldolase activity"/>
    <property type="evidence" value="ECO:0007669"/>
    <property type="project" value="UniProtKB-EC"/>
</dbReference>
<dbReference type="InterPro" id="IPR050246">
    <property type="entry name" value="Class_II_FBP_aldolase"/>
</dbReference>
<dbReference type="UniPathway" id="UPA00116"/>
<evidence type="ECO:0000256" key="4">
    <source>
        <dbReference type="PIRSR" id="PIRSR001359-3"/>
    </source>
</evidence>
<reference evidence="6" key="1">
    <citation type="submission" date="2017-05" db="EMBL/GenBank/DDBJ databases">
        <authorList>
            <person name="Rodrigo-Torres L."/>
            <person name="Arahal R. D."/>
            <person name="Lucena T."/>
        </authorList>
    </citation>
    <scope>NUCLEOTIDE SEQUENCE [LARGE SCALE GENOMIC DNA]</scope>
    <source>
        <strain evidence="6">CECT 8899</strain>
    </source>
</reference>
<feature type="binding site" evidence="4">
    <location>
        <position position="134"/>
    </location>
    <ligand>
        <name>Zn(2+)</name>
        <dbReference type="ChEBI" id="CHEBI:29105"/>
        <label>2</label>
    </ligand>
</feature>
<evidence type="ECO:0000256" key="3">
    <source>
        <dbReference type="PIRSR" id="PIRSR001359-1"/>
    </source>
</evidence>
<sequence length="281" mass="29328">MALATLSEVLIPARTQGYAVAGLVCLGWEDARAYAAAAEAENCPVILQVGPGARAHMPLPIWAKMLVYLAENTSVPVVVHLDHGRSLEECRVAVEEGFSSVMFDGSLKSLAENIEIMRIVAEMSHAAGVSCEGEIGVVGYASGAASMGTDPAEAARFAAETGVDAMAVSAGNTHLQTSSNAGLNIELLKKIRHSAPDTPLVIHGGSGVPEGERVELARAGMVSKFNIGTELRLAFGASLRRGLNKNPEAFDRIDILKSTAADIEAAARRVIRAIGPSETSG</sequence>
<comment type="pathway">
    <text evidence="1">Carbohydrate biosynthesis; Calvin cycle.</text>
</comment>
<keyword evidence="5" id="KW-0456">Lyase</keyword>
<dbReference type="EMBL" id="FXZK01000002">
    <property type="protein sequence ID" value="SMY07621.1"/>
    <property type="molecule type" value="Genomic_DNA"/>
</dbReference>
<dbReference type="PIRSF" id="PIRSF001359">
    <property type="entry name" value="F_bP_aldolase_II"/>
    <property type="match status" value="1"/>
</dbReference>
<dbReference type="InterPro" id="IPR000771">
    <property type="entry name" value="FBA_II"/>
</dbReference>
<name>A0A238LDC9_9RHOB</name>
<keyword evidence="4" id="KW-0862">Zinc</keyword>
<dbReference type="Pfam" id="PF01116">
    <property type="entry name" value="F_bP_aldolase"/>
    <property type="match status" value="1"/>
</dbReference>
<accession>A0A238LDC9</accession>
<dbReference type="PANTHER" id="PTHR30304:SF0">
    <property type="entry name" value="D-TAGATOSE-1,6-BISPHOSPHATE ALDOLASE SUBUNIT GATY-RELATED"/>
    <property type="match status" value="1"/>
</dbReference>
<comment type="cofactor">
    <cofactor evidence="4">
        <name>Zn(2+)</name>
        <dbReference type="ChEBI" id="CHEBI:29105"/>
    </cofactor>
    <text evidence="4">Binds 2 Zn(2+) ions per subunit. One is catalytic and the other provides a structural contribution.</text>
</comment>
<feature type="active site" description="Proton donor" evidence="3">
    <location>
        <position position="82"/>
    </location>
</feature>
<protein>
    <submittedName>
        <fullName evidence="5">Fructose-bisphosphate aldolase</fullName>
        <ecNumber evidence="5">4.1.2.13</ecNumber>
    </submittedName>
</protein>
<evidence type="ECO:0000256" key="1">
    <source>
        <dbReference type="ARBA" id="ARBA00005215"/>
    </source>
</evidence>
<keyword evidence="4" id="KW-0479">Metal-binding</keyword>
<feature type="binding site" evidence="4">
    <location>
        <position position="83"/>
    </location>
    <ligand>
        <name>Zn(2+)</name>
        <dbReference type="ChEBI" id="CHEBI:29105"/>
        <label>1</label>
        <note>catalytic</note>
    </ligand>
</feature>
<evidence type="ECO:0000313" key="5">
    <source>
        <dbReference type="EMBL" id="SMY07621.1"/>
    </source>
</evidence>
<dbReference type="EC" id="4.1.2.13" evidence="5"/>
<evidence type="ECO:0000256" key="2">
    <source>
        <dbReference type="ARBA" id="ARBA00022567"/>
    </source>
</evidence>